<feature type="signal peptide" evidence="5">
    <location>
        <begin position="1"/>
        <end position="21"/>
    </location>
</feature>
<dbReference type="InterPro" id="IPR013595">
    <property type="entry name" value="Pept_S33_TAP-like_C"/>
</dbReference>
<dbReference type="EMBL" id="CAJNJQ010006653">
    <property type="protein sequence ID" value="CAE7233901.1"/>
    <property type="molecule type" value="Genomic_DNA"/>
</dbReference>
<feature type="domain" description="AB hydrolase-1" evidence="6">
    <location>
        <begin position="89"/>
        <end position="290"/>
    </location>
</feature>
<evidence type="ECO:0000256" key="3">
    <source>
        <dbReference type="SAM" id="MobiDB-lite"/>
    </source>
</evidence>
<dbReference type="Proteomes" id="UP000663827">
    <property type="component" value="Unassembled WGS sequence"/>
</dbReference>
<proteinExistence type="inferred from homology"/>
<accession>A0A8H3HUB0</accession>
<keyword evidence="4" id="KW-0812">Transmembrane</keyword>
<evidence type="ECO:0000256" key="2">
    <source>
        <dbReference type="ARBA" id="ARBA00022801"/>
    </source>
</evidence>
<dbReference type="Pfam" id="PF08386">
    <property type="entry name" value="Abhydrolase_4"/>
    <property type="match status" value="1"/>
</dbReference>
<feature type="transmembrane region" description="Helical" evidence="4">
    <location>
        <begin position="590"/>
        <end position="615"/>
    </location>
</feature>
<evidence type="ECO:0000313" key="8">
    <source>
        <dbReference type="EMBL" id="CAE7233901.1"/>
    </source>
</evidence>
<dbReference type="PANTHER" id="PTHR43248:SF25">
    <property type="entry name" value="AB HYDROLASE-1 DOMAIN-CONTAINING PROTEIN-RELATED"/>
    <property type="match status" value="1"/>
</dbReference>
<sequence length="665" mass="72723">MPSLLGSVVLGTTALLASVRAQHWPLPEGYHRFAPRTQGIQWEYCDPEKSTHECARFEVPLDWADHSAGKASLVLARYKATKQPKLGTIFVNPGGPGESGVKLIMDGGSVISEASGGKYDIVSWDPRGVGQSVPRADCFATGTEENLFWDGTIPRTGIEARGNFTNQADIDAFYDQVGEVDTLLKEIGKQCVAYSPDTFQYIGTAATVRDMVAMHDILEASKKPINYWGMSYGTVIGIYFVNMFPDRVGQVVLDGVMDPERWANKPSRKWDVMLESTDEAFNGFVTACATAGPSGCAIASKDSNPETVRKYVSDLIDSAYEYKRKAGPAAEFGSSDIRYTAKVFKGMYSPTTWPKLAEELAEIYEYLHNETSTSQTKRSLSNTKSLLDMLPRQTTNGTDDDPAHIYALQGITCADTVDAGNTTTKDVFDFLVEVTRTVSPMFGPQWGDPGFFCHRWPVRAVERYTGPWNKKLANPILVIGNEADPVTPYIMAKKVADALGDSAVLIEQDDYGHVSFAMKSNCTTSALQDYFLQNKLPAQDKLCGTNQVLFPGPDITKRSLNKLNLVSNLDSTTAANTLQDELDKARQCGYAIFVVKVALAAAAGLLLVALLFLCIRGRHMSKSVHGTYIPHGAFEKASEEEGHAYDDPYAPGAGTKSGGYHRIET</sequence>
<keyword evidence="4" id="KW-1133">Transmembrane helix</keyword>
<dbReference type="GO" id="GO:0016787">
    <property type="term" value="F:hydrolase activity"/>
    <property type="evidence" value="ECO:0007669"/>
    <property type="project" value="UniProtKB-KW"/>
</dbReference>
<dbReference type="Pfam" id="PF00561">
    <property type="entry name" value="Abhydrolase_1"/>
    <property type="match status" value="1"/>
</dbReference>
<evidence type="ECO:0000256" key="4">
    <source>
        <dbReference type="SAM" id="Phobius"/>
    </source>
</evidence>
<reference evidence="8" key="1">
    <citation type="submission" date="2021-01" db="EMBL/GenBank/DDBJ databases">
        <authorList>
            <person name="Kaushik A."/>
        </authorList>
    </citation>
    <scope>NUCLEOTIDE SEQUENCE</scope>
    <source>
        <strain evidence="8">AG5</strain>
    </source>
</reference>
<protein>
    <recommendedName>
        <fullName evidence="10">Hydrolase</fullName>
    </recommendedName>
</protein>
<dbReference type="InterPro" id="IPR029058">
    <property type="entry name" value="AB_hydrolase_fold"/>
</dbReference>
<dbReference type="InterPro" id="IPR051601">
    <property type="entry name" value="Serine_prot/Carboxylest_S33"/>
</dbReference>
<evidence type="ECO:0000313" key="9">
    <source>
        <dbReference type="Proteomes" id="UP000663827"/>
    </source>
</evidence>
<feature type="domain" description="Peptidase S33 tripeptidyl aminopeptidase-like C-terminal" evidence="7">
    <location>
        <begin position="439"/>
        <end position="543"/>
    </location>
</feature>
<keyword evidence="2" id="KW-0378">Hydrolase</keyword>
<keyword evidence="5" id="KW-0732">Signal</keyword>
<evidence type="ECO:0008006" key="10">
    <source>
        <dbReference type="Google" id="ProtNLM"/>
    </source>
</evidence>
<evidence type="ECO:0000256" key="5">
    <source>
        <dbReference type="SAM" id="SignalP"/>
    </source>
</evidence>
<feature type="region of interest" description="Disordered" evidence="3">
    <location>
        <begin position="644"/>
        <end position="665"/>
    </location>
</feature>
<organism evidence="8 9">
    <name type="scientific">Rhizoctonia solani</name>
    <dbReference type="NCBI Taxonomy" id="456999"/>
    <lineage>
        <taxon>Eukaryota</taxon>
        <taxon>Fungi</taxon>
        <taxon>Dikarya</taxon>
        <taxon>Basidiomycota</taxon>
        <taxon>Agaricomycotina</taxon>
        <taxon>Agaricomycetes</taxon>
        <taxon>Cantharellales</taxon>
        <taxon>Ceratobasidiaceae</taxon>
        <taxon>Rhizoctonia</taxon>
    </lineage>
</organism>
<feature type="chain" id="PRO_5035002573" description="Hydrolase" evidence="5">
    <location>
        <begin position="22"/>
        <end position="665"/>
    </location>
</feature>
<gene>
    <name evidence="8" type="ORF">RDB_LOCUS192350</name>
</gene>
<dbReference type="PANTHER" id="PTHR43248">
    <property type="entry name" value="2-SUCCINYL-6-HYDROXY-2,4-CYCLOHEXADIENE-1-CARBOXYLATE SYNTHASE"/>
    <property type="match status" value="1"/>
</dbReference>
<name>A0A8H3HUB0_9AGAM</name>
<dbReference type="InterPro" id="IPR000073">
    <property type="entry name" value="AB_hydrolase_1"/>
</dbReference>
<keyword evidence="4" id="KW-0472">Membrane</keyword>
<dbReference type="SUPFAM" id="SSF53474">
    <property type="entry name" value="alpha/beta-Hydrolases"/>
    <property type="match status" value="1"/>
</dbReference>
<dbReference type="Gene3D" id="3.40.50.1820">
    <property type="entry name" value="alpha/beta hydrolase"/>
    <property type="match status" value="1"/>
</dbReference>
<comment type="caution">
    <text evidence="8">The sequence shown here is derived from an EMBL/GenBank/DDBJ whole genome shotgun (WGS) entry which is preliminary data.</text>
</comment>
<evidence type="ECO:0000259" key="6">
    <source>
        <dbReference type="Pfam" id="PF00561"/>
    </source>
</evidence>
<dbReference type="AlphaFoldDB" id="A0A8H3HUB0"/>
<evidence type="ECO:0000256" key="1">
    <source>
        <dbReference type="ARBA" id="ARBA00010088"/>
    </source>
</evidence>
<evidence type="ECO:0000259" key="7">
    <source>
        <dbReference type="Pfam" id="PF08386"/>
    </source>
</evidence>
<comment type="similarity">
    <text evidence="1">Belongs to the peptidase S33 family.</text>
</comment>